<keyword evidence="3" id="KW-0963">Cytoplasm</keyword>
<dbReference type="AlphaFoldDB" id="A0A813LGQ7"/>
<evidence type="ECO:0000259" key="5">
    <source>
        <dbReference type="Pfam" id="PF04112"/>
    </source>
</evidence>
<evidence type="ECO:0008006" key="9">
    <source>
        <dbReference type="Google" id="ProtNLM"/>
    </source>
</evidence>
<evidence type="ECO:0000256" key="4">
    <source>
        <dbReference type="SAM" id="MobiDB-lite"/>
    </source>
</evidence>
<dbReference type="InterPro" id="IPR057982">
    <property type="entry name" value="TPR_NAA35"/>
</dbReference>
<comment type="similarity">
    <text evidence="2">Belongs to the MAK10 family.</text>
</comment>
<dbReference type="InterPro" id="IPR057983">
    <property type="entry name" value="NAA35-like_N"/>
</dbReference>
<feature type="domain" description="NAA35-like TPR repeats" evidence="6">
    <location>
        <begin position="391"/>
        <end position="768"/>
    </location>
</feature>
<proteinExistence type="inferred from homology"/>
<sequence length="784" mass="87867">MAVTVDCARQECQAIDAMGVDEPDDERQDEHEEAEPDVGGDAKKKKPRKKKKNKNKEADEPFELLEDGQPTASPFWTPAPEGEFGNGGFPPQNEDWVDVTCVCDLAVEGMQVGEMIESSHFRLYDAMSAIEIMDPKMDSGYNNSEDMTLEKAEETGIVSSNLANEDLVAIMDQLLMYYLLWMEGHTIIQTCFCCLYLQDPARLLKPMPAFGAFVDAFLASCRRARDAVIRAGVFDDEDFLPTMFGTDLEVCVFSSDPKEVQKRLAAERSSLKKTGGAAAEAVADRLEFMGEYMLALVDLLDAGPVKVKGSDGKLASSRLASAADRLTNCLRLLERMEQSSVGSASSEALRCFDPSINRKLLVPGPPRTVEPIQDPKVVFGMWTLHVHELTLCTSLHQRQMSEMLQGCVAFKDQPNILPRSVAQICVSEPGLARRLMLESMEQHLFPVEALQHCKKIAEPFVARCESLFLHLLKLAHSNNSRRFRRLAHVFADFNELQHEAWQLDEVLKTTFGANLRHARPCWVWIMEHCLQSMIDKLLLGFQLELYDEAELHMIYWYVDYLHGLRIYNLNELCYAKEQSQSAAGNKKPASAQRKDQALGLRAVNKPRNPPALLLLLEATQSAVRGLFRLLAFCLSQGLLRSPPASEDGLAQRFVLRFRSLEHFRLPHLPSYQDFELSAVTAQAPVEGRFVLAAAQTSFLEAAQLLERVGAASKDGESRCDRRLPDDANSLKKVVVANLLVVTQLLRCWDDGEELRGKKQVNVETLHHPSLVSLQVVPFKSKSRE</sequence>
<dbReference type="Proteomes" id="UP000626109">
    <property type="component" value="Unassembled WGS sequence"/>
</dbReference>
<feature type="compositionally biased region" description="Basic residues" evidence="4">
    <location>
        <begin position="43"/>
        <end position="54"/>
    </location>
</feature>
<dbReference type="InterPro" id="IPR007244">
    <property type="entry name" value="Naa35_N"/>
</dbReference>
<evidence type="ECO:0000259" key="6">
    <source>
        <dbReference type="Pfam" id="PF25789"/>
    </source>
</evidence>
<feature type="domain" description="NAA35-like N-terminal" evidence="5">
    <location>
        <begin position="113"/>
        <end position="200"/>
    </location>
</feature>
<comment type="caution">
    <text evidence="7">The sequence shown here is derived from an EMBL/GenBank/DDBJ whole genome shotgun (WGS) entry which is preliminary data.</text>
</comment>
<name>A0A813LGQ7_POLGL</name>
<accession>A0A813LGQ7</accession>
<dbReference type="GO" id="GO:0031417">
    <property type="term" value="C:NatC complex"/>
    <property type="evidence" value="ECO:0007669"/>
    <property type="project" value="InterPro"/>
</dbReference>
<comment type="subcellular location">
    <subcellularLocation>
        <location evidence="1">Cytoplasm</location>
    </subcellularLocation>
</comment>
<reference evidence="7" key="1">
    <citation type="submission" date="2021-02" db="EMBL/GenBank/DDBJ databases">
        <authorList>
            <person name="Dougan E. K."/>
            <person name="Rhodes N."/>
            <person name="Thang M."/>
            <person name="Chan C."/>
        </authorList>
    </citation>
    <scope>NUCLEOTIDE SEQUENCE</scope>
</reference>
<evidence type="ECO:0000313" key="7">
    <source>
        <dbReference type="EMBL" id="CAE8723673.1"/>
    </source>
</evidence>
<protein>
    <recommendedName>
        <fullName evidence="9">Protein MAK10 homolog</fullName>
    </recommendedName>
</protein>
<dbReference type="EMBL" id="CAJNNW010034721">
    <property type="protein sequence ID" value="CAE8723673.1"/>
    <property type="molecule type" value="Genomic_DNA"/>
</dbReference>
<evidence type="ECO:0000256" key="1">
    <source>
        <dbReference type="ARBA" id="ARBA00004496"/>
    </source>
</evidence>
<evidence type="ECO:0000313" key="8">
    <source>
        <dbReference type="Proteomes" id="UP000626109"/>
    </source>
</evidence>
<evidence type="ECO:0000256" key="3">
    <source>
        <dbReference type="ARBA" id="ARBA00022490"/>
    </source>
</evidence>
<feature type="region of interest" description="Disordered" evidence="4">
    <location>
        <begin position="1"/>
        <end position="89"/>
    </location>
</feature>
<dbReference type="PANTHER" id="PTHR21373:SF0">
    <property type="entry name" value="N-ALPHA-ACETYLTRANSFERASE 35, NATC AUXILIARY SUBUNIT"/>
    <property type="match status" value="1"/>
</dbReference>
<organism evidence="7 8">
    <name type="scientific">Polarella glacialis</name>
    <name type="common">Dinoflagellate</name>
    <dbReference type="NCBI Taxonomy" id="89957"/>
    <lineage>
        <taxon>Eukaryota</taxon>
        <taxon>Sar</taxon>
        <taxon>Alveolata</taxon>
        <taxon>Dinophyceae</taxon>
        <taxon>Suessiales</taxon>
        <taxon>Suessiaceae</taxon>
        <taxon>Polarella</taxon>
    </lineage>
</organism>
<dbReference type="Pfam" id="PF04112">
    <property type="entry name" value="Mak10"/>
    <property type="match status" value="1"/>
</dbReference>
<feature type="compositionally biased region" description="Acidic residues" evidence="4">
    <location>
        <begin position="19"/>
        <end position="38"/>
    </location>
</feature>
<dbReference type="PANTHER" id="PTHR21373">
    <property type="entry name" value="GLUCOSE REPRESSIBLE PROTEIN MAK10"/>
    <property type="match status" value="1"/>
</dbReference>
<gene>
    <name evidence="7" type="ORF">PGLA2088_LOCUS43289</name>
</gene>
<dbReference type="Pfam" id="PF25789">
    <property type="entry name" value="TPR_NAA35"/>
    <property type="match status" value="1"/>
</dbReference>
<evidence type="ECO:0000256" key="2">
    <source>
        <dbReference type="ARBA" id="ARBA00006289"/>
    </source>
</evidence>